<keyword evidence="9 13" id="KW-0675">Receptor</keyword>
<evidence type="ECO:0000256" key="8">
    <source>
        <dbReference type="ARBA" id="ARBA00023157"/>
    </source>
</evidence>
<organism evidence="13 14">
    <name type="scientific">Goodea atripinnis</name>
    <dbReference type="NCBI Taxonomy" id="208336"/>
    <lineage>
        <taxon>Eukaryota</taxon>
        <taxon>Metazoa</taxon>
        <taxon>Chordata</taxon>
        <taxon>Craniata</taxon>
        <taxon>Vertebrata</taxon>
        <taxon>Euteleostomi</taxon>
        <taxon>Actinopterygii</taxon>
        <taxon>Neopterygii</taxon>
        <taxon>Teleostei</taxon>
        <taxon>Neoteleostei</taxon>
        <taxon>Acanthomorphata</taxon>
        <taxon>Ovalentaria</taxon>
        <taxon>Atherinomorphae</taxon>
        <taxon>Cyprinodontiformes</taxon>
        <taxon>Goodeidae</taxon>
        <taxon>Goodea</taxon>
    </lineage>
</organism>
<keyword evidence="10" id="KW-0325">Glycoprotein</keyword>
<dbReference type="EMBL" id="JAHRIO010030198">
    <property type="protein sequence ID" value="MEQ2167507.1"/>
    <property type="molecule type" value="Genomic_DNA"/>
</dbReference>
<keyword evidence="4" id="KW-1003">Cell membrane</keyword>
<keyword evidence="7" id="KW-0472">Membrane</keyword>
<evidence type="ECO:0000256" key="3">
    <source>
        <dbReference type="ARBA" id="ARBA00010532"/>
    </source>
</evidence>
<evidence type="ECO:0000313" key="14">
    <source>
        <dbReference type="Proteomes" id="UP001476798"/>
    </source>
</evidence>
<feature type="non-terminal residue" evidence="13">
    <location>
        <position position="1"/>
    </location>
</feature>
<evidence type="ECO:0000256" key="11">
    <source>
        <dbReference type="ARBA" id="ARBA00040821"/>
    </source>
</evidence>
<dbReference type="Proteomes" id="UP001476798">
    <property type="component" value="Unassembled WGS sequence"/>
</dbReference>
<evidence type="ECO:0000256" key="4">
    <source>
        <dbReference type="ARBA" id="ARBA00022475"/>
    </source>
</evidence>
<reference evidence="13 14" key="1">
    <citation type="submission" date="2021-06" db="EMBL/GenBank/DDBJ databases">
        <authorList>
            <person name="Palmer J.M."/>
        </authorList>
    </citation>
    <scope>NUCLEOTIDE SEQUENCE [LARGE SCALE GENOMIC DNA]</scope>
    <source>
        <strain evidence="13 14">GA_2019</strain>
        <tissue evidence="13">Muscle</tissue>
    </source>
</reference>
<dbReference type="Pfam" id="PF01130">
    <property type="entry name" value="CD36"/>
    <property type="match status" value="1"/>
</dbReference>
<accession>A0ABV0N803</accession>
<comment type="similarity">
    <text evidence="3">Belongs to the CD36 family.</text>
</comment>
<keyword evidence="5" id="KW-0812">Transmembrane</keyword>
<keyword evidence="6" id="KW-1133">Transmembrane helix</keyword>
<sequence>NTIIDPKNDLSYTMWRDIPVPFFMSVYFFHVLNPQEILNGEKPMVEQRGPYVYRYKSPPPWYKHPTEPTVLRLCIFLSPRFVLQPAVAF</sequence>
<comment type="subcellular location">
    <subcellularLocation>
        <location evidence="2">Cell membrane</location>
        <topology evidence="2">Multi-pass membrane protein</topology>
    </subcellularLocation>
    <subcellularLocation>
        <location evidence="1">Membrane</location>
        <location evidence="1">Caveola</location>
        <topology evidence="1">Multi-pass membrane protein</topology>
    </subcellularLocation>
</comment>
<comment type="caution">
    <text evidence="13">The sequence shown here is derived from an EMBL/GenBank/DDBJ whole genome shotgun (WGS) entry which is preliminary data.</text>
</comment>
<evidence type="ECO:0000256" key="10">
    <source>
        <dbReference type="ARBA" id="ARBA00023180"/>
    </source>
</evidence>
<evidence type="ECO:0000256" key="2">
    <source>
        <dbReference type="ARBA" id="ARBA00004651"/>
    </source>
</evidence>
<evidence type="ECO:0000256" key="1">
    <source>
        <dbReference type="ARBA" id="ARBA00004189"/>
    </source>
</evidence>
<proteinExistence type="inferred from homology"/>
<dbReference type="PRINTS" id="PR01609">
    <property type="entry name" value="CD36FAMILY"/>
</dbReference>
<evidence type="ECO:0000313" key="13">
    <source>
        <dbReference type="EMBL" id="MEQ2167507.1"/>
    </source>
</evidence>
<evidence type="ECO:0000256" key="9">
    <source>
        <dbReference type="ARBA" id="ARBA00023170"/>
    </source>
</evidence>
<evidence type="ECO:0000256" key="7">
    <source>
        <dbReference type="ARBA" id="ARBA00023136"/>
    </source>
</evidence>
<dbReference type="PANTHER" id="PTHR11923:SF110">
    <property type="entry name" value="SCAVENGER RECEPTOR CLASS B MEMBER 1"/>
    <property type="match status" value="1"/>
</dbReference>
<name>A0ABV0N803_9TELE</name>
<gene>
    <name evidence="13" type="primary">SCARB1</name>
    <name evidence="13" type="ORF">GOODEAATRI_004881</name>
</gene>
<protein>
    <recommendedName>
        <fullName evidence="11">Scavenger receptor class B member 1</fullName>
    </recommendedName>
    <alternativeName>
        <fullName evidence="12">SR-BI</fullName>
    </alternativeName>
</protein>
<evidence type="ECO:0000256" key="12">
    <source>
        <dbReference type="ARBA" id="ARBA00042244"/>
    </source>
</evidence>
<keyword evidence="8" id="KW-1015">Disulfide bond</keyword>
<evidence type="ECO:0000256" key="6">
    <source>
        <dbReference type="ARBA" id="ARBA00022989"/>
    </source>
</evidence>
<keyword evidence="14" id="KW-1185">Reference proteome</keyword>
<evidence type="ECO:0000256" key="5">
    <source>
        <dbReference type="ARBA" id="ARBA00022692"/>
    </source>
</evidence>
<dbReference type="InterPro" id="IPR002159">
    <property type="entry name" value="CD36_fam"/>
</dbReference>
<dbReference type="PANTHER" id="PTHR11923">
    <property type="entry name" value="SCAVENGER RECEPTOR CLASS B TYPE-1 SR-B1"/>
    <property type="match status" value="1"/>
</dbReference>